<evidence type="ECO:0000313" key="2">
    <source>
        <dbReference type="Proteomes" id="UP000325081"/>
    </source>
</evidence>
<dbReference type="OrthoDB" id="10513593at2759"/>
<dbReference type="EMBL" id="BKCP01010626">
    <property type="protein sequence ID" value="GER53678.1"/>
    <property type="molecule type" value="Genomic_DNA"/>
</dbReference>
<gene>
    <name evidence="1" type="ORF">STAS_31211</name>
</gene>
<proteinExistence type="predicted"/>
<sequence length="107" mass="11411">MAKLEKTERDKIEGPETAVGSVVAAVFLLLVLEVAELLRQGDEVGEGHPAEADVIEGLNGAGLDVLSVVAVEAALNSVLQVAYGEKASHRHARVFRCSWVVVMKISF</sequence>
<evidence type="ECO:0000313" key="1">
    <source>
        <dbReference type="EMBL" id="GER53678.1"/>
    </source>
</evidence>
<accession>A0A5A7R8B4</accession>
<protein>
    <submittedName>
        <fullName evidence="1">4-hydroxy-tetrahydrodipicolinate reductase</fullName>
    </submittedName>
</protein>
<comment type="caution">
    <text evidence="1">The sequence shown here is derived from an EMBL/GenBank/DDBJ whole genome shotgun (WGS) entry which is preliminary data.</text>
</comment>
<dbReference type="AlphaFoldDB" id="A0A5A7R8B4"/>
<organism evidence="1 2">
    <name type="scientific">Striga asiatica</name>
    <name type="common">Asiatic witchweed</name>
    <name type="synonym">Buchnera asiatica</name>
    <dbReference type="NCBI Taxonomy" id="4170"/>
    <lineage>
        <taxon>Eukaryota</taxon>
        <taxon>Viridiplantae</taxon>
        <taxon>Streptophyta</taxon>
        <taxon>Embryophyta</taxon>
        <taxon>Tracheophyta</taxon>
        <taxon>Spermatophyta</taxon>
        <taxon>Magnoliopsida</taxon>
        <taxon>eudicotyledons</taxon>
        <taxon>Gunneridae</taxon>
        <taxon>Pentapetalae</taxon>
        <taxon>asterids</taxon>
        <taxon>lamiids</taxon>
        <taxon>Lamiales</taxon>
        <taxon>Orobanchaceae</taxon>
        <taxon>Buchnereae</taxon>
        <taxon>Striga</taxon>
    </lineage>
</organism>
<dbReference type="Proteomes" id="UP000325081">
    <property type="component" value="Unassembled WGS sequence"/>
</dbReference>
<keyword evidence="2" id="KW-1185">Reference proteome</keyword>
<reference evidence="2" key="1">
    <citation type="journal article" date="2019" name="Curr. Biol.">
        <title>Genome Sequence of Striga asiatica Provides Insight into the Evolution of Plant Parasitism.</title>
        <authorList>
            <person name="Yoshida S."/>
            <person name="Kim S."/>
            <person name="Wafula E.K."/>
            <person name="Tanskanen J."/>
            <person name="Kim Y.M."/>
            <person name="Honaas L."/>
            <person name="Yang Z."/>
            <person name="Spallek T."/>
            <person name="Conn C.E."/>
            <person name="Ichihashi Y."/>
            <person name="Cheong K."/>
            <person name="Cui S."/>
            <person name="Der J.P."/>
            <person name="Gundlach H."/>
            <person name="Jiao Y."/>
            <person name="Hori C."/>
            <person name="Ishida J.K."/>
            <person name="Kasahara H."/>
            <person name="Kiba T."/>
            <person name="Kim M.S."/>
            <person name="Koo N."/>
            <person name="Laohavisit A."/>
            <person name="Lee Y.H."/>
            <person name="Lumba S."/>
            <person name="McCourt P."/>
            <person name="Mortimer J.C."/>
            <person name="Mutuku J.M."/>
            <person name="Nomura T."/>
            <person name="Sasaki-Sekimoto Y."/>
            <person name="Seto Y."/>
            <person name="Wang Y."/>
            <person name="Wakatake T."/>
            <person name="Sakakibara H."/>
            <person name="Demura T."/>
            <person name="Yamaguchi S."/>
            <person name="Yoneyama K."/>
            <person name="Manabe R.I."/>
            <person name="Nelson D.C."/>
            <person name="Schulman A.H."/>
            <person name="Timko M.P."/>
            <person name="dePamphilis C.W."/>
            <person name="Choi D."/>
            <person name="Shirasu K."/>
        </authorList>
    </citation>
    <scope>NUCLEOTIDE SEQUENCE [LARGE SCALE GENOMIC DNA]</scope>
    <source>
        <strain evidence="2">cv. UVA1</strain>
    </source>
</reference>
<name>A0A5A7R8B4_STRAF</name>